<feature type="region of interest" description="Disordered" evidence="1">
    <location>
        <begin position="69"/>
        <end position="195"/>
    </location>
</feature>
<reference evidence="2 3" key="1">
    <citation type="submission" date="2013-05" db="EMBL/GenBank/DDBJ databases">
        <title>Draft genome of the parasitic nematode Anyclostoma ceylanicum.</title>
        <authorList>
            <person name="Mitreva M."/>
        </authorList>
    </citation>
    <scope>NUCLEOTIDE SEQUENCE [LARGE SCALE GENOMIC DNA]</scope>
</reference>
<feature type="compositionally biased region" description="Low complexity" evidence="1">
    <location>
        <begin position="153"/>
        <end position="168"/>
    </location>
</feature>
<dbReference type="EMBL" id="KE125068">
    <property type="protein sequence ID" value="EPB72091.1"/>
    <property type="molecule type" value="Genomic_DNA"/>
</dbReference>
<proteinExistence type="predicted"/>
<feature type="compositionally biased region" description="Polar residues" evidence="1">
    <location>
        <begin position="104"/>
        <end position="114"/>
    </location>
</feature>
<feature type="compositionally biased region" description="Basic and acidic residues" evidence="1">
    <location>
        <begin position="73"/>
        <end position="86"/>
    </location>
</feature>
<name>A0A0D6LPZ2_9BILA</name>
<accession>A0A0D6LPZ2</accession>
<dbReference type="AlphaFoldDB" id="A0A0D6LPZ2"/>
<sequence>MNDLAPGLGKRKRAAWGAYKSIEDAHLFNTTVLLAPTNLDAIDKLCDEVLGAIDATASSLTTQTEATELVKGTQEKSAQKDFDNGNKHAPSSPPRVAGGVQKIPSISKSNNNQEVAKPNKEDEPEQAKKNAIPKQGRVTGPLVSRGMNALQLTPTTARSRTTITKDTTQPTRSEGRPKNEQKLKAMTNECRADLS</sequence>
<organism evidence="2 3">
    <name type="scientific">Ancylostoma ceylanicum</name>
    <dbReference type="NCBI Taxonomy" id="53326"/>
    <lineage>
        <taxon>Eukaryota</taxon>
        <taxon>Metazoa</taxon>
        <taxon>Ecdysozoa</taxon>
        <taxon>Nematoda</taxon>
        <taxon>Chromadorea</taxon>
        <taxon>Rhabditida</taxon>
        <taxon>Rhabditina</taxon>
        <taxon>Rhabditomorpha</taxon>
        <taxon>Strongyloidea</taxon>
        <taxon>Ancylostomatidae</taxon>
        <taxon>Ancylostomatinae</taxon>
        <taxon>Ancylostoma</taxon>
    </lineage>
</organism>
<evidence type="ECO:0000313" key="3">
    <source>
        <dbReference type="Proteomes" id="UP000054495"/>
    </source>
</evidence>
<evidence type="ECO:0000313" key="2">
    <source>
        <dbReference type="EMBL" id="EPB72091.1"/>
    </source>
</evidence>
<gene>
    <name evidence="2" type="ORF">ANCCEY_08813</name>
</gene>
<keyword evidence="3" id="KW-1185">Reference proteome</keyword>
<protein>
    <submittedName>
        <fullName evidence="2">Uncharacterized protein</fullName>
    </submittedName>
</protein>
<evidence type="ECO:0000256" key="1">
    <source>
        <dbReference type="SAM" id="MobiDB-lite"/>
    </source>
</evidence>
<feature type="compositionally biased region" description="Basic and acidic residues" evidence="1">
    <location>
        <begin position="173"/>
        <end position="183"/>
    </location>
</feature>
<dbReference type="Proteomes" id="UP000054495">
    <property type="component" value="Unassembled WGS sequence"/>
</dbReference>
<feature type="compositionally biased region" description="Basic and acidic residues" evidence="1">
    <location>
        <begin position="117"/>
        <end position="128"/>
    </location>
</feature>